<feature type="transmembrane region" description="Helical" evidence="9">
    <location>
        <begin position="66"/>
        <end position="86"/>
    </location>
</feature>
<protein>
    <submittedName>
        <fullName evidence="10">Methyl viologen resistance protein C</fullName>
    </submittedName>
</protein>
<keyword evidence="3" id="KW-1003">Cell membrane</keyword>
<dbReference type="InterPro" id="IPR045324">
    <property type="entry name" value="Small_multidrug_res"/>
</dbReference>
<evidence type="ECO:0000313" key="10">
    <source>
        <dbReference type="EMBL" id="VDR30067.1"/>
    </source>
</evidence>
<proteinExistence type="inferred from homology"/>
<comment type="subcellular location">
    <subcellularLocation>
        <location evidence="1 8">Cell membrane</location>
        <topology evidence="1 8">Multi-pass membrane protein</topology>
    </subcellularLocation>
</comment>
<evidence type="ECO:0000256" key="1">
    <source>
        <dbReference type="ARBA" id="ARBA00004651"/>
    </source>
</evidence>
<keyword evidence="5 9" id="KW-1133">Transmembrane helix</keyword>
<name>A0A3P8K427_RAOTE</name>
<organism evidence="10 11">
    <name type="scientific">Raoultella terrigena</name>
    <name type="common">Klebsiella terrigena</name>
    <dbReference type="NCBI Taxonomy" id="577"/>
    <lineage>
        <taxon>Bacteria</taxon>
        <taxon>Pseudomonadati</taxon>
        <taxon>Pseudomonadota</taxon>
        <taxon>Gammaproteobacteria</taxon>
        <taxon>Enterobacterales</taxon>
        <taxon>Enterobacteriaceae</taxon>
        <taxon>Klebsiella/Raoultella group</taxon>
        <taxon>Raoultella</taxon>
    </lineage>
</organism>
<evidence type="ECO:0000256" key="3">
    <source>
        <dbReference type="ARBA" id="ARBA00022475"/>
    </source>
</evidence>
<evidence type="ECO:0000256" key="6">
    <source>
        <dbReference type="ARBA" id="ARBA00023136"/>
    </source>
</evidence>
<keyword evidence="6 9" id="KW-0472">Membrane</keyword>
<evidence type="ECO:0000256" key="9">
    <source>
        <dbReference type="SAM" id="Phobius"/>
    </source>
</evidence>
<evidence type="ECO:0000256" key="7">
    <source>
        <dbReference type="ARBA" id="ARBA00038032"/>
    </source>
</evidence>
<feature type="transmembrane region" description="Helical" evidence="9">
    <location>
        <begin position="37"/>
        <end position="54"/>
    </location>
</feature>
<dbReference type="AlphaFoldDB" id="A0A3P8K427"/>
<dbReference type="SUPFAM" id="SSF103481">
    <property type="entry name" value="Multidrug resistance efflux transporter EmrE"/>
    <property type="match status" value="1"/>
</dbReference>
<dbReference type="Pfam" id="PF00893">
    <property type="entry name" value="Multi_Drug_Res"/>
    <property type="match status" value="1"/>
</dbReference>
<comment type="similarity">
    <text evidence="7 8">Belongs to the drug/metabolite transporter (DMT) superfamily. Small multidrug resistance (SMR) (TC 2.A.7.1) family.</text>
</comment>
<accession>A0A3P8K427</accession>
<reference evidence="10 11" key="1">
    <citation type="submission" date="2018-12" db="EMBL/GenBank/DDBJ databases">
        <authorList>
            <consortium name="Pathogen Informatics"/>
        </authorList>
    </citation>
    <scope>NUCLEOTIDE SEQUENCE [LARGE SCALE GENOMIC DNA]</scope>
    <source>
        <strain evidence="10 11">NCTC13098</strain>
    </source>
</reference>
<keyword evidence="4 8" id="KW-0812">Transmembrane</keyword>
<dbReference type="PANTHER" id="PTHR30561:SF1">
    <property type="entry name" value="MULTIDRUG TRANSPORTER EMRE"/>
    <property type="match status" value="1"/>
</dbReference>
<evidence type="ECO:0000313" key="11">
    <source>
        <dbReference type="Proteomes" id="UP000274346"/>
    </source>
</evidence>
<keyword evidence="2" id="KW-0813">Transport</keyword>
<dbReference type="InterPro" id="IPR037185">
    <property type="entry name" value="EmrE-like"/>
</dbReference>
<dbReference type="Gene3D" id="1.10.3730.20">
    <property type="match status" value="1"/>
</dbReference>
<evidence type="ECO:0000256" key="2">
    <source>
        <dbReference type="ARBA" id="ARBA00022448"/>
    </source>
</evidence>
<dbReference type="GO" id="GO:0022857">
    <property type="term" value="F:transmembrane transporter activity"/>
    <property type="evidence" value="ECO:0007669"/>
    <property type="project" value="InterPro"/>
</dbReference>
<sequence>MSSKTKCWLWMLLVILSETSATSTLKMFGSSEGSTKMMLLALLIVLYCTCYYSLSRAVKDIPVGLAYATWSGTGILVVSTLGMAFYGQHPDTAAIIGMAVIASGIVIMNLFSKMGSEESAAAPAEPVTPLDKKNRQLTERNSICLISDFYGWRCQSAPKSPVPR</sequence>
<dbReference type="PANTHER" id="PTHR30561">
    <property type="entry name" value="SMR FAMILY PROTON-DEPENDENT DRUG EFFLUX TRANSPORTER SUGE"/>
    <property type="match status" value="1"/>
</dbReference>
<evidence type="ECO:0000256" key="5">
    <source>
        <dbReference type="ARBA" id="ARBA00022989"/>
    </source>
</evidence>
<evidence type="ECO:0000256" key="8">
    <source>
        <dbReference type="RuleBase" id="RU003942"/>
    </source>
</evidence>
<evidence type="ECO:0000256" key="4">
    <source>
        <dbReference type="ARBA" id="ARBA00022692"/>
    </source>
</evidence>
<dbReference type="EMBL" id="LR131271">
    <property type="protein sequence ID" value="VDR30067.1"/>
    <property type="molecule type" value="Genomic_DNA"/>
</dbReference>
<gene>
    <name evidence="10" type="primary">emrE</name>
    <name evidence="10" type="ORF">NCTC13098_06496</name>
</gene>
<dbReference type="GO" id="GO:0005886">
    <property type="term" value="C:plasma membrane"/>
    <property type="evidence" value="ECO:0007669"/>
    <property type="project" value="UniProtKB-SubCell"/>
</dbReference>
<dbReference type="Proteomes" id="UP000274346">
    <property type="component" value="Chromosome"/>
</dbReference>
<dbReference type="InterPro" id="IPR000390">
    <property type="entry name" value="Small_drug/metabolite_transptr"/>
</dbReference>
<dbReference type="KEGG" id="rtg:NCTC13098_06496"/>
<feature type="transmembrane region" description="Helical" evidence="9">
    <location>
        <begin position="92"/>
        <end position="111"/>
    </location>
</feature>